<dbReference type="Gene3D" id="1.20.5.170">
    <property type="match status" value="1"/>
</dbReference>
<dbReference type="Pfam" id="PF00170">
    <property type="entry name" value="bZIP_1"/>
    <property type="match status" value="1"/>
</dbReference>
<evidence type="ECO:0000256" key="3">
    <source>
        <dbReference type="ARBA" id="ARBA00023125"/>
    </source>
</evidence>
<comment type="subcellular location">
    <subcellularLocation>
        <location evidence="1">Nucleus</location>
    </subcellularLocation>
</comment>
<dbReference type="PROSITE" id="PS00036">
    <property type="entry name" value="BZIP_BASIC"/>
    <property type="match status" value="1"/>
</dbReference>
<accession>A0ABM1EGK6</accession>
<evidence type="ECO:0000256" key="2">
    <source>
        <dbReference type="ARBA" id="ARBA00023015"/>
    </source>
</evidence>
<evidence type="ECO:0000256" key="6">
    <source>
        <dbReference type="SAM" id="Coils"/>
    </source>
</evidence>
<feature type="region of interest" description="Disordered" evidence="7">
    <location>
        <begin position="30"/>
        <end position="65"/>
    </location>
</feature>
<reference evidence="10" key="1">
    <citation type="submission" date="2025-08" db="UniProtKB">
        <authorList>
            <consortium name="RefSeq"/>
        </authorList>
    </citation>
    <scope>IDENTIFICATION</scope>
</reference>
<evidence type="ECO:0000256" key="5">
    <source>
        <dbReference type="ARBA" id="ARBA00023242"/>
    </source>
</evidence>
<feature type="coiled-coil region" evidence="6">
    <location>
        <begin position="142"/>
        <end position="183"/>
    </location>
</feature>
<feature type="region of interest" description="Disordered" evidence="7">
    <location>
        <begin position="302"/>
        <end position="337"/>
    </location>
</feature>
<dbReference type="GeneID" id="106812072"/>
<keyword evidence="9" id="KW-1185">Reference proteome</keyword>
<keyword evidence="2" id="KW-0805">Transcription regulation</keyword>
<dbReference type="CDD" id="cd14689">
    <property type="entry name" value="bZIP_CREB3"/>
    <property type="match status" value="1"/>
</dbReference>
<feature type="domain" description="BZIP" evidence="8">
    <location>
        <begin position="117"/>
        <end position="180"/>
    </location>
</feature>
<dbReference type="Proteomes" id="UP000695022">
    <property type="component" value="Unplaced"/>
</dbReference>
<keyword evidence="4" id="KW-0804">Transcription</keyword>
<dbReference type="PANTHER" id="PTHR46004">
    <property type="entry name" value="CYCLIC AMP RESPONSE ELEMENT-BINDING PROTEIN A"/>
    <property type="match status" value="1"/>
</dbReference>
<keyword evidence="6" id="KW-0175">Coiled coil</keyword>
<dbReference type="SMART" id="SM00338">
    <property type="entry name" value="BRLZ"/>
    <property type="match status" value="1"/>
</dbReference>
<dbReference type="RefSeq" id="XP_014671327.1">
    <property type="nucleotide sequence ID" value="XM_014815841.1"/>
</dbReference>
<evidence type="ECO:0000256" key="4">
    <source>
        <dbReference type="ARBA" id="ARBA00023163"/>
    </source>
</evidence>
<evidence type="ECO:0000313" key="9">
    <source>
        <dbReference type="Proteomes" id="UP000695022"/>
    </source>
</evidence>
<proteinExistence type="predicted"/>
<dbReference type="PANTHER" id="PTHR46004:SF3">
    <property type="entry name" value="CYCLIC AMP RESPONSE ELEMENT-BINDING PROTEIN A"/>
    <property type="match status" value="1"/>
</dbReference>
<sequence>MSVLHGNSAQRLVLPKLNIKVEKVDTEYNSALQPGFGLPPSPPSSSEDSEGGQSPNPSSMSAHDTRVQQLTSAVITNLSNLPASGPLYLSAEEKRTLVQEGYPVPTRLPLNKGEERSLKKIRRKIKNKISAQESRRKKKEYVDNLESKCETFSSENLELRKKVESLEHNNQSLLSQLQKLQVMVGRMTHSSKHVTTQTTGTCLMVLVLCFAVFFGSYSPSGVGFHHISALQSRSQVPMGADFNPDSADSGGGYGLNVYSTSSKRSRVLLSFHEENTEMACLADAFPSGRSKSDDVLQAQDTTATNNETGSSKGQSDEGSPSSGAPVKKSRDQLSGSLALSAEMRSKLNEVSVTIGASDLSTQVPTKVIAVDRVRNTTE</sequence>
<evidence type="ECO:0000259" key="8">
    <source>
        <dbReference type="PROSITE" id="PS50217"/>
    </source>
</evidence>
<evidence type="ECO:0000313" key="10">
    <source>
        <dbReference type="RefSeq" id="XP_014671327.1"/>
    </source>
</evidence>
<evidence type="ECO:0000256" key="7">
    <source>
        <dbReference type="SAM" id="MobiDB-lite"/>
    </source>
</evidence>
<keyword evidence="5" id="KW-0539">Nucleus</keyword>
<keyword evidence="3" id="KW-0238">DNA-binding</keyword>
<feature type="compositionally biased region" description="Polar residues" evidence="7">
    <location>
        <begin position="56"/>
        <end position="65"/>
    </location>
</feature>
<organism evidence="9 10">
    <name type="scientific">Priapulus caudatus</name>
    <name type="common">Priapulid worm</name>
    <dbReference type="NCBI Taxonomy" id="37621"/>
    <lineage>
        <taxon>Eukaryota</taxon>
        <taxon>Metazoa</taxon>
        <taxon>Ecdysozoa</taxon>
        <taxon>Scalidophora</taxon>
        <taxon>Priapulida</taxon>
        <taxon>Priapulimorpha</taxon>
        <taxon>Priapulimorphida</taxon>
        <taxon>Priapulidae</taxon>
        <taxon>Priapulus</taxon>
    </lineage>
</organism>
<dbReference type="PROSITE" id="PS50217">
    <property type="entry name" value="BZIP"/>
    <property type="match status" value="1"/>
</dbReference>
<evidence type="ECO:0000256" key="1">
    <source>
        <dbReference type="ARBA" id="ARBA00004123"/>
    </source>
</evidence>
<name>A0ABM1EGK6_PRICU</name>
<protein>
    <submittedName>
        <fullName evidence="10">Cyclic AMP-responsive element-binding protein 3-like protein 2</fullName>
    </submittedName>
</protein>
<feature type="compositionally biased region" description="Polar residues" evidence="7">
    <location>
        <begin position="302"/>
        <end position="322"/>
    </location>
</feature>
<gene>
    <name evidence="10" type="primary">LOC106812072</name>
</gene>
<dbReference type="InterPro" id="IPR004827">
    <property type="entry name" value="bZIP"/>
</dbReference>
<dbReference type="SUPFAM" id="SSF57959">
    <property type="entry name" value="Leucine zipper domain"/>
    <property type="match status" value="1"/>
</dbReference>
<dbReference type="InterPro" id="IPR046347">
    <property type="entry name" value="bZIP_sf"/>
</dbReference>